<dbReference type="AlphaFoldDB" id="A0AAN4HKN5"/>
<gene>
    <name evidence="1" type="ORF">BTCBT_002831</name>
</gene>
<dbReference type="Proteomes" id="UP000013487">
    <property type="component" value="Unassembled WGS sequence"/>
</dbReference>
<dbReference type="EMBL" id="ARXZ02000004">
    <property type="protein sequence ID" value="ERI01276.1"/>
    <property type="molecule type" value="Genomic_DNA"/>
</dbReference>
<reference evidence="1 2" key="1">
    <citation type="journal article" date="2013" name="Genome Announc.">
        <title>Draft Genome Sequence of Bacillus thuringiensis var. thuringiensis Strain T01-328, a Brazilian Isolate That Produces a Soluble Pesticide Protein, Cry1Ia.</title>
        <authorList>
            <person name="Varani A.M."/>
            <person name="Lemos M.V."/>
            <person name="Fernandes C.C."/>
            <person name="Lemos E.G."/>
            <person name="Alves E.C."/>
            <person name="Desiderio J.A."/>
        </authorList>
    </citation>
    <scope>NUCLEOTIDE SEQUENCE [LARGE SCALE GENOMIC DNA]</scope>
    <source>
        <strain evidence="1 2">T01-328</strain>
    </source>
</reference>
<accession>A0AAN4HKN5</accession>
<proteinExistence type="predicted"/>
<comment type="caution">
    <text evidence="1">The sequence shown here is derived from an EMBL/GenBank/DDBJ whole genome shotgun (WGS) entry which is preliminary data.</text>
</comment>
<evidence type="ECO:0000313" key="2">
    <source>
        <dbReference type="Proteomes" id="UP000013487"/>
    </source>
</evidence>
<name>A0AAN4HKN5_BACTU</name>
<dbReference type="RefSeq" id="WP_001280168.1">
    <property type="nucleotide sequence ID" value="NZ_ARXZ02000004.1"/>
</dbReference>
<protein>
    <submittedName>
        <fullName evidence="1">Uncharacterized protein</fullName>
    </submittedName>
</protein>
<evidence type="ECO:0000313" key="1">
    <source>
        <dbReference type="EMBL" id="ERI01276.1"/>
    </source>
</evidence>
<sequence>MSDILYAEANFTEFNLRTFDGRIEESYMAERVEESFELLCAKCGKNLTKGEYENGKLQYTKRGRKIPGIDDKYGSTEMSGDLIVIYSMEHKRCSKKL</sequence>
<organism evidence="1 2">
    <name type="scientific">Bacillus thuringiensis T01-328</name>
    <dbReference type="NCBI Taxonomy" id="1324966"/>
    <lineage>
        <taxon>Bacteria</taxon>
        <taxon>Bacillati</taxon>
        <taxon>Bacillota</taxon>
        <taxon>Bacilli</taxon>
        <taxon>Bacillales</taxon>
        <taxon>Bacillaceae</taxon>
        <taxon>Bacillus</taxon>
        <taxon>Bacillus cereus group</taxon>
    </lineage>
</organism>